<feature type="transmembrane region" description="Helical" evidence="8">
    <location>
        <begin position="431"/>
        <end position="451"/>
    </location>
</feature>
<sequence length="1086" mass="116234">MRISAPFIDRPVATTLLTLGVALLGVVAFFLLPVSPLPQVDFPTILVMANMPGASPDTMATSVATPLERHLGQIADVTEMTSSSSLGSTSVILQFGLDRDIDGAARDVQAAINAARADLPTSLRSNPTYRKVNPADAPIMVLALTSDSLTAGQLYDSAATVLEQKLSQVNGIGQVLVGGSSLPAVRVEINPNALFKYGIGLEDVRAALASANANSPKGAIEVNGRHLQIYTNDQASHADQYRHMVIAYRDKAPVRLSDVADVEDSVEDLRNQGLANGKPAVLVILFREPGANIIQTVRNVEDALPQLRASIPAAITLSVAMERTSTIRASLRDVEQTLLISVSLVILVVFLFLRDGRATFIPGVAVPVSLIGTFAVMYLLDYSLDNLSLMALTIGTGFVVDDAIVVLENIMRHIEAGMPRRQAALRGAREVGFTVLSMSLSLIAVFTPILLMGGIVGRLFREFAVTLSVAILVSLLVSLTTTPMMCARLLRRPQEQGQGRIHRFSERWFEALQAGYRRSLEAALRHTRLTMLILLATVGLNIYLFAVVPKGFFPQQDTGRIMGGIVADQSISFQLMREKLVKFTTIVKNDPAVASVVGFTGGSQTNSGRLFIALKPLAERRMSADQVIARLRRKLSHVPGASLFLQAAQDIRMGGRPSPAEFQYTLEADSLADLQTWAPRLTEALRHVPQLADVNSDQQDTGLETEITVDRATASRLGLEVSQIDNTLYDAFGQRQVSVIYNALNQYHVVMEVAPRYWQNPDSLKRLYVSTSAQLPSGTQSTNAVAGTTVLRGAGSSAASVAADSARNQSSNALANTGHGTASAGASVSTAAETMVPLAAFSHFGPGTTPLAVNHQGHFAASTLSFNLPLGVSLNDAVAAIGATMVRIGVPPGVHGSFQGTAKAFQSSLSNEPLLILAALLAVYIVLGILYESYIHPVTILSTLPSAGVGAVLALLLCHTDFTIIALIGVILLIGIVKKNAIMMIDVALDAQRNQGLTPRQAIHQACLLRFRPIMMTTMVALLGALPLALGRGEGAEMRRPLGIAIVGGLIVSQMLTLYTTPVVYLYLDRFRQWAGRTPRQESHDA</sequence>
<protein>
    <submittedName>
        <fullName evidence="9">Multidrug resistance protein MdtC</fullName>
    </submittedName>
</protein>
<feature type="transmembrane region" description="Helical" evidence="8">
    <location>
        <begin position="1009"/>
        <end position="1030"/>
    </location>
</feature>
<feature type="transmembrane region" description="Helical" evidence="8">
    <location>
        <begin position="963"/>
        <end position="989"/>
    </location>
</feature>
<dbReference type="AlphaFoldDB" id="A0A1J5SA48"/>
<name>A0A1J5SA48_9ZZZZ</name>
<dbReference type="GO" id="GO:0005886">
    <property type="term" value="C:plasma membrane"/>
    <property type="evidence" value="ECO:0007669"/>
    <property type="project" value="UniProtKB-SubCell"/>
</dbReference>
<feature type="transmembrane region" description="Helical" evidence="8">
    <location>
        <begin position="914"/>
        <end position="931"/>
    </location>
</feature>
<dbReference type="FunFam" id="1.20.1640.10:FF:000001">
    <property type="entry name" value="Efflux pump membrane transporter"/>
    <property type="match status" value="1"/>
</dbReference>
<evidence type="ECO:0000313" key="9">
    <source>
        <dbReference type="EMBL" id="OIQ97117.1"/>
    </source>
</evidence>
<dbReference type="PANTHER" id="PTHR32063:SF34">
    <property type="entry name" value="MULTIDRUG RESISTANCE PROTEIN MDTC"/>
    <property type="match status" value="1"/>
</dbReference>
<feature type="transmembrane region" description="Helical" evidence="8">
    <location>
        <begin position="12"/>
        <end position="32"/>
    </location>
</feature>
<keyword evidence="2" id="KW-0813">Transport</keyword>
<dbReference type="PANTHER" id="PTHR32063">
    <property type="match status" value="1"/>
</dbReference>
<accession>A0A1J5SA48</accession>
<dbReference type="FunFam" id="3.30.70.1430:FF:000001">
    <property type="entry name" value="Efflux pump membrane transporter"/>
    <property type="match status" value="1"/>
</dbReference>
<organism evidence="9">
    <name type="scientific">mine drainage metagenome</name>
    <dbReference type="NCBI Taxonomy" id="410659"/>
    <lineage>
        <taxon>unclassified sequences</taxon>
        <taxon>metagenomes</taxon>
        <taxon>ecological metagenomes</taxon>
    </lineage>
</organism>
<evidence type="ECO:0000256" key="4">
    <source>
        <dbReference type="ARBA" id="ARBA00022519"/>
    </source>
</evidence>
<gene>
    <name evidence="9" type="primary">mdtC_20</name>
    <name evidence="9" type="ORF">GALL_208160</name>
</gene>
<feature type="transmembrane region" description="Helical" evidence="8">
    <location>
        <begin position="529"/>
        <end position="548"/>
    </location>
</feature>
<feature type="transmembrane region" description="Helical" evidence="8">
    <location>
        <begin position="360"/>
        <end position="380"/>
    </location>
</feature>
<evidence type="ECO:0000256" key="2">
    <source>
        <dbReference type="ARBA" id="ARBA00022448"/>
    </source>
</evidence>
<keyword evidence="4" id="KW-0997">Cell inner membrane</keyword>
<dbReference type="SUPFAM" id="SSF82693">
    <property type="entry name" value="Multidrug efflux transporter AcrB pore domain, PN1, PN2, PC1 and PC2 subdomains"/>
    <property type="match status" value="4"/>
</dbReference>
<dbReference type="SUPFAM" id="SSF82714">
    <property type="entry name" value="Multidrug efflux transporter AcrB TolC docking domain, DN and DC subdomains"/>
    <property type="match status" value="2"/>
</dbReference>
<feature type="transmembrane region" description="Helical" evidence="8">
    <location>
        <begin position="1042"/>
        <end position="1068"/>
    </location>
</feature>
<evidence type="ECO:0000256" key="1">
    <source>
        <dbReference type="ARBA" id="ARBA00004651"/>
    </source>
</evidence>
<comment type="caution">
    <text evidence="9">The sequence shown here is derived from an EMBL/GenBank/DDBJ whole genome shotgun (WGS) entry which is preliminary data.</text>
</comment>
<dbReference type="PRINTS" id="PR00702">
    <property type="entry name" value="ACRIFLAVINRP"/>
</dbReference>
<feature type="transmembrane region" description="Helical" evidence="8">
    <location>
        <begin position="336"/>
        <end position="353"/>
    </location>
</feature>
<feature type="transmembrane region" description="Helical" evidence="8">
    <location>
        <begin position="938"/>
        <end position="957"/>
    </location>
</feature>
<dbReference type="SUPFAM" id="SSF82866">
    <property type="entry name" value="Multidrug efflux transporter AcrB transmembrane domain"/>
    <property type="match status" value="2"/>
</dbReference>
<feature type="transmembrane region" description="Helical" evidence="8">
    <location>
        <begin position="386"/>
        <end position="410"/>
    </location>
</feature>
<evidence type="ECO:0000256" key="6">
    <source>
        <dbReference type="ARBA" id="ARBA00022989"/>
    </source>
</evidence>
<evidence type="ECO:0000256" key="5">
    <source>
        <dbReference type="ARBA" id="ARBA00022692"/>
    </source>
</evidence>
<dbReference type="Gene3D" id="3.30.70.1320">
    <property type="entry name" value="Multidrug efflux transporter AcrB pore domain like"/>
    <property type="match status" value="1"/>
</dbReference>
<keyword evidence="5 8" id="KW-0812">Transmembrane</keyword>
<dbReference type="InterPro" id="IPR001036">
    <property type="entry name" value="Acrflvin-R"/>
</dbReference>
<comment type="subcellular location">
    <subcellularLocation>
        <location evidence="1">Cell membrane</location>
        <topology evidence="1">Multi-pass membrane protein</topology>
    </subcellularLocation>
</comment>
<evidence type="ECO:0000256" key="7">
    <source>
        <dbReference type="ARBA" id="ARBA00023136"/>
    </source>
</evidence>
<feature type="transmembrane region" description="Helical" evidence="8">
    <location>
        <begin position="463"/>
        <end position="490"/>
    </location>
</feature>
<dbReference type="EMBL" id="MLJW01000137">
    <property type="protein sequence ID" value="OIQ97117.1"/>
    <property type="molecule type" value="Genomic_DNA"/>
</dbReference>
<keyword evidence="7 8" id="KW-0472">Membrane</keyword>
<evidence type="ECO:0000256" key="8">
    <source>
        <dbReference type="SAM" id="Phobius"/>
    </source>
</evidence>
<keyword evidence="3" id="KW-1003">Cell membrane</keyword>
<keyword evidence="6 8" id="KW-1133">Transmembrane helix</keyword>
<dbReference type="Gene3D" id="3.30.70.1430">
    <property type="entry name" value="Multidrug efflux transporter AcrB pore domain"/>
    <property type="match status" value="2"/>
</dbReference>
<dbReference type="Gene3D" id="3.30.2090.10">
    <property type="entry name" value="Multidrug efflux transporter AcrB TolC docking domain, DN and DC subdomains"/>
    <property type="match status" value="3"/>
</dbReference>
<dbReference type="Gene3D" id="3.30.70.1440">
    <property type="entry name" value="Multidrug efflux transporter AcrB pore domain"/>
    <property type="match status" value="2"/>
</dbReference>
<dbReference type="GO" id="GO:0042910">
    <property type="term" value="F:xenobiotic transmembrane transporter activity"/>
    <property type="evidence" value="ECO:0007669"/>
    <property type="project" value="TreeGrafter"/>
</dbReference>
<dbReference type="InterPro" id="IPR027463">
    <property type="entry name" value="AcrB_DN_DC_subdom"/>
</dbReference>
<proteinExistence type="predicted"/>
<reference evidence="9" key="1">
    <citation type="submission" date="2016-10" db="EMBL/GenBank/DDBJ databases">
        <title>Sequence of Gallionella enrichment culture.</title>
        <authorList>
            <person name="Poehlein A."/>
            <person name="Muehling M."/>
            <person name="Daniel R."/>
        </authorList>
    </citation>
    <scope>NUCLEOTIDE SEQUENCE</scope>
</reference>
<evidence type="ECO:0000256" key="3">
    <source>
        <dbReference type="ARBA" id="ARBA00022475"/>
    </source>
</evidence>
<dbReference type="Gene3D" id="1.20.1640.10">
    <property type="entry name" value="Multidrug efflux transporter AcrB transmembrane domain"/>
    <property type="match status" value="3"/>
</dbReference>
<dbReference type="Pfam" id="PF00873">
    <property type="entry name" value="ACR_tran"/>
    <property type="match status" value="2"/>
</dbReference>